<organism evidence="1">
    <name type="scientific">Macaca fascicularis</name>
    <name type="common">Crab-eating macaque</name>
    <name type="synonym">Cynomolgus monkey</name>
    <dbReference type="NCBI Taxonomy" id="9541"/>
    <lineage>
        <taxon>Eukaryota</taxon>
        <taxon>Metazoa</taxon>
        <taxon>Chordata</taxon>
        <taxon>Craniata</taxon>
        <taxon>Vertebrata</taxon>
        <taxon>Euteleostomi</taxon>
        <taxon>Mammalia</taxon>
        <taxon>Eutheria</taxon>
        <taxon>Euarchontoglires</taxon>
        <taxon>Primates</taxon>
        <taxon>Haplorrhini</taxon>
        <taxon>Catarrhini</taxon>
        <taxon>Cercopithecidae</taxon>
        <taxon>Cercopithecinae</taxon>
        <taxon>Macaca</taxon>
    </lineage>
</organism>
<proteinExistence type="evidence at transcript level"/>
<dbReference type="AlphaFoldDB" id="I7GDV6"/>
<protein>
    <submittedName>
        <fullName evidence="1">Macaca fascicularis brain cDNA clone: QflA-23861, similar to human signal recognition particle 72kDa (SRP72), mRNA, RefSeq: NM_006947.2</fullName>
    </submittedName>
</protein>
<evidence type="ECO:0000313" key="1">
    <source>
        <dbReference type="EMBL" id="BAE90775.1"/>
    </source>
</evidence>
<reference evidence="1" key="1">
    <citation type="journal article" date="2007" name="PLoS Biol.">
        <title>Rate of evolution in brain-expressed genes in humans and other primates.</title>
        <authorList>
            <person name="Wang H.-Y."/>
            <person name="Chien H.-C."/>
            <person name="Osada N."/>
            <person name="Hashimoto K."/>
            <person name="Sugano S."/>
            <person name="Gojobori T."/>
            <person name="Chou C.-K."/>
            <person name="Tsai S.-F."/>
            <person name="Wu C.-I."/>
            <person name="Shen C.-K.J."/>
        </authorList>
    </citation>
    <scope>NUCLEOTIDE SEQUENCE</scope>
</reference>
<sequence>MPALVSIHFMLPNISFNLDLEVFPCDYITLSLLIKCCCVCL</sequence>
<dbReference type="EMBL" id="AB173713">
    <property type="protein sequence ID" value="BAE90775.1"/>
    <property type="molecule type" value="mRNA"/>
</dbReference>
<name>I7GDV6_MACFA</name>
<accession>I7GDV6</accession>